<feature type="region of interest" description="Disordered" evidence="1">
    <location>
        <begin position="41"/>
        <end position="68"/>
    </location>
</feature>
<proteinExistence type="predicted"/>
<feature type="non-terminal residue" evidence="2">
    <location>
        <position position="1"/>
    </location>
</feature>
<sequence length="68" mass="6909">ETDDCGTIQGLIAYVDVGCGKEGSATVDCIWEDADVVAGNGINDDVASDGTDTDAEIGADVTDVELDN</sequence>
<feature type="non-terminal residue" evidence="2">
    <location>
        <position position="68"/>
    </location>
</feature>
<protein>
    <submittedName>
        <fullName evidence="2">Uncharacterized protein</fullName>
    </submittedName>
</protein>
<reference evidence="2" key="1">
    <citation type="submission" date="2014-12" db="EMBL/GenBank/DDBJ databases">
        <title>Insight into the proteome of Arion vulgaris.</title>
        <authorList>
            <person name="Aradska J."/>
            <person name="Bulat T."/>
            <person name="Smidak R."/>
            <person name="Sarate P."/>
            <person name="Gangsoo J."/>
            <person name="Sialana F."/>
            <person name="Bilban M."/>
            <person name="Lubec G."/>
        </authorList>
    </citation>
    <scope>NUCLEOTIDE SEQUENCE</scope>
    <source>
        <tissue evidence="2">Skin</tissue>
    </source>
</reference>
<dbReference type="AlphaFoldDB" id="A0A0B6YA69"/>
<organism evidence="2">
    <name type="scientific">Arion vulgaris</name>
    <dbReference type="NCBI Taxonomy" id="1028688"/>
    <lineage>
        <taxon>Eukaryota</taxon>
        <taxon>Metazoa</taxon>
        <taxon>Spiralia</taxon>
        <taxon>Lophotrochozoa</taxon>
        <taxon>Mollusca</taxon>
        <taxon>Gastropoda</taxon>
        <taxon>Heterobranchia</taxon>
        <taxon>Euthyneura</taxon>
        <taxon>Panpulmonata</taxon>
        <taxon>Eupulmonata</taxon>
        <taxon>Stylommatophora</taxon>
        <taxon>Helicina</taxon>
        <taxon>Arionoidea</taxon>
        <taxon>Arionidae</taxon>
        <taxon>Arion</taxon>
    </lineage>
</organism>
<gene>
    <name evidence="2" type="primary">ORF16429</name>
</gene>
<name>A0A0B6YA69_9EUPU</name>
<accession>A0A0B6YA69</accession>
<evidence type="ECO:0000313" key="2">
    <source>
        <dbReference type="EMBL" id="CEK52350.1"/>
    </source>
</evidence>
<evidence type="ECO:0000256" key="1">
    <source>
        <dbReference type="SAM" id="MobiDB-lite"/>
    </source>
</evidence>
<feature type="compositionally biased region" description="Acidic residues" evidence="1">
    <location>
        <begin position="51"/>
        <end position="68"/>
    </location>
</feature>
<dbReference type="EMBL" id="HACG01005485">
    <property type="protein sequence ID" value="CEK52350.1"/>
    <property type="molecule type" value="Transcribed_RNA"/>
</dbReference>